<evidence type="ECO:0000256" key="1">
    <source>
        <dbReference type="SAM" id="MobiDB-lite"/>
    </source>
</evidence>
<feature type="region of interest" description="Disordered" evidence="1">
    <location>
        <begin position="1"/>
        <end position="20"/>
    </location>
</feature>
<feature type="region of interest" description="Disordered" evidence="1">
    <location>
        <begin position="164"/>
        <end position="185"/>
    </location>
</feature>
<sequence length="185" mass="21057">MANSHPEPFYGGRHPGQPIQPTITQEEAALQELMDLITDTMKKEGVNTLGEFSKFRMHFEEITDFLYSRGLSSHSDQFTKCFWNCLSPRLQDAITVSLVFNGHIILNANFLLEELPPYSILVEYIHRSFIPKGISHEVPSRLSSNLENQQPDQSVPIVMSSKEGYGENRVSHPKKLKTQQIQALE</sequence>
<dbReference type="AlphaFoldDB" id="A0A0L0V6E2"/>
<proteinExistence type="predicted"/>
<dbReference type="Proteomes" id="UP000054564">
    <property type="component" value="Unassembled WGS sequence"/>
</dbReference>
<comment type="caution">
    <text evidence="2">The sequence shown here is derived from an EMBL/GenBank/DDBJ whole genome shotgun (WGS) entry which is preliminary data.</text>
</comment>
<accession>A0A0L0V6E2</accession>
<evidence type="ECO:0000313" key="3">
    <source>
        <dbReference type="Proteomes" id="UP000054564"/>
    </source>
</evidence>
<reference evidence="3" key="1">
    <citation type="submission" date="2014-03" db="EMBL/GenBank/DDBJ databases">
        <title>The Genome Sequence of Puccinia striiformis f. sp. tritici PST-78.</title>
        <authorList>
            <consortium name="The Broad Institute Genome Sequencing Platform"/>
            <person name="Cuomo C."/>
            <person name="Hulbert S."/>
            <person name="Chen X."/>
            <person name="Walker B."/>
            <person name="Young S.K."/>
            <person name="Zeng Q."/>
            <person name="Gargeya S."/>
            <person name="Fitzgerald M."/>
            <person name="Haas B."/>
            <person name="Abouelleil A."/>
            <person name="Alvarado L."/>
            <person name="Arachchi H.M."/>
            <person name="Berlin A.M."/>
            <person name="Chapman S.B."/>
            <person name="Goldberg J."/>
            <person name="Griggs A."/>
            <person name="Gujja S."/>
            <person name="Hansen M."/>
            <person name="Howarth C."/>
            <person name="Imamovic A."/>
            <person name="Larimer J."/>
            <person name="McCowan C."/>
            <person name="Montmayeur A."/>
            <person name="Murphy C."/>
            <person name="Neiman D."/>
            <person name="Pearson M."/>
            <person name="Priest M."/>
            <person name="Roberts A."/>
            <person name="Saif S."/>
            <person name="Shea T."/>
            <person name="Sisk P."/>
            <person name="Sykes S."/>
            <person name="Wortman J."/>
            <person name="Nusbaum C."/>
            <person name="Birren B."/>
        </authorList>
    </citation>
    <scope>NUCLEOTIDE SEQUENCE [LARGE SCALE GENOMIC DNA]</scope>
    <source>
        <strain evidence="3">race PST-78</strain>
    </source>
</reference>
<dbReference type="EMBL" id="AJIL01000109">
    <property type="protein sequence ID" value="KNE94761.1"/>
    <property type="molecule type" value="Genomic_DNA"/>
</dbReference>
<protein>
    <submittedName>
        <fullName evidence="2">Uncharacterized protein</fullName>
    </submittedName>
</protein>
<keyword evidence="3" id="KW-1185">Reference proteome</keyword>
<gene>
    <name evidence="2" type="ORF">PSTG_11854</name>
</gene>
<name>A0A0L0V6E2_9BASI</name>
<evidence type="ECO:0000313" key="2">
    <source>
        <dbReference type="EMBL" id="KNE94761.1"/>
    </source>
</evidence>
<organism evidence="2 3">
    <name type="scientific">Puccinia striiformis f. sp. tritici PST-78</name>
    <dbReference type="NCBI Taxonomy" id="1165861"/>
    <lineage>
        <taxon>Eukaryota</taxon>
        <taxon>Fungi</taxon>
        <taxon>Dikarya</taxon>
        <taxon>Basidiomycota</taxon>
        <taxon>Pucciniomycotina</taxon>
        <taxon>Pucciniomycetes</taxon>
        <taxon>Pucciniales</taxon>
        <taxon>Pucciniaceae</taxon>
        <taxon>Puccinia</taxon>
    </lineage>
</organism>